<dbReference type="EMBL" id="CP006694">
    <property type="protein sequence ID" value="EKT86115.2"/>
    <property type="molecule type" value="Genomic_DNA"/>
</dbReference>
<dbReference type="KEGG" id="lst:LSS_14169"/>
<dbReference type="Proteomes" id="UP000035800">
    <property type="component" value="Chromosome I"/>
</dbReference>
<sequence>MKKIIPFLILSCQFLLAKEIKIDSLSGEKILKLSASEVLTELKTMERDLRKLDSTQIEYLDRLKESLTFRTEESIENYKKNHEDDYHYYEPSASYMYKRYSSHVTMIQRGAKKIEVLKHLKKIYKWNLLEGEDDLDPVVIPVLSKKTVYKKHFYTEYTKYLYHKVHCKTTFHEAAGADCGPWPEYKKELNRMLKKYKINNTFPFASHCECFGC</sequence>
<dbReference type="GeneID" id="29739013"/>
<reference evidence="1 2" key="1">
    <citation type="journal article" date="2012" name="Gene">
        <title>Sequence of Leptospira santarosai serovar Shermani genome and prediction of virulence-associated genes.</title>
        <authorList>
            <person name="Chou L.F."/>
            <person name="Chen Y.T."/>
            <person name="Lu C.W."/>
            <person name="Ko Y.C."/>
            <person name="Tang C.Y."/>
            <person name="Pan M.J."/>
            <person name="Tian Y.C."/>
            <person name="Chiu C.H."/>
            <person name="Hung C.C."/>
            <person name="Yang C.W."/>
        </authorList>
    </citation>
    <scope>NUCLEOTIDE SEQUENCE [LARGE SCALE GENOMIC DNA]</scope>
    <source>
        <strain evidence="1">LT 821</strain>
    </source>
</reference>
<organism evidence="1 2">
    <name type="scientific">Leptospira santarosai serovar Shermani str. LT 821</name>
    <dbReference type="NCBI Taxonomy" id="758847"/>
    <lineage>
        <taxon>Bacteria</taxon>
        <taxon>Pseudomonadati</taxon>
        <taxon>Spirochaetota</taxon>
        <taxon>Spirochaetia</taxon>
        <taxon>Leptospirales</taxon>
        <taxon>Leptospiraceae</taxon>
        <taxon>Leptospira</taxon>
    </lineage>
</organism>
<dbReference type="AlphaFoldDB" id="K8Y8Q9"/>
<proteinExistence type="predicted"/>
<protein>
    <submittedName>
        <fullName evidence="1">Uncharacterized protein</fullName>
    </submittedName>
</protein>
<reference evidence="1 2" key="2">
    <citation type="journal article" date="2014" name="Emerg. Microbes Infect.">
        <title>Potential impact on kidney infection: a whole-genome analysis of Leptospira santarosai serovar Shermani.</title>
        <authorList>
            <person name="Chou L.F."/>
            <person name="Chen T.W."/>
            <person name="Ko Y.C."/>
            <person name="Pan M.J."/>
            <person name="Tian Y.C."/>
            <person name="Chiu C.H."/>
            <person name="Tang P."/>
            <person name="Hung C.C."/>
            <person name="Yang C.W."/>
        </authorList>
    </citation>
    <scope>NUCLEOTIDE SEQUENCE</scope>
    <source>
        <strain evidence="1 2">LT 821</strain>
    </source>
</reference>
<evidence type="ECO:0000313" key="2">
    <source>
        <dbReference type="Proteomes" id="UP000035800"/>
    </source>
</evidence>
<accession>K8Y8Q9</accession>
<evidence type="ECO:0000313" key="1">
    <source>
        <dbReference type="EMBL" id="EKT86115.2"/>
    </source>
</evidence>
<gene>
    <name evidence="1" type="ORF">LSS_14169</name>
</gene>
<name>K8Y8Q9_9LEPT</name>
<dbReference type="RefSeq" id="WP_049592282.1">
    <property type="nucleotide sequence ID" value="NZ_CP006694.1"/>
</dbReference>